<organism evidence="1 2">
    <name type="scientific">Kordiimonas lipolytica</name>
    <dbReference type="NCBI Taxonomy" id="1662421"/>
    <lineage>
        <taxon>Bacteria</taxon>
        <taxon>Pseudomonadati</taxon>
        <taxon>Pseudomonadota</taxon>
        <taxon>Alphaproteobacteria</taxon>
        <taxon>Kordiimonadales</taxon>
        <taxon>Kordiimonadaceae</taxon>
        <taxon>Kordiimonas</taxon>
    </lineage>
</organism>
<dbReference type="Proteomes" id="UP001595776">
    <property type="component" value="Unassembled WGS sequence"/>
</dbReference>
<keyword evidence="2" id="KW-1185">Reference proteome</keyword>
<name>A0ABV8U6N9_9PROT</name>
<evidence type="ECO:0000313" key="2">
    <source>
        <dbReference type="Proteomes" id="UP001595776"/>
    </source>
</evidence>
<protein>
    <submittedName>
        <fullName evidence="1">Uncharacterized protein</fullName>
    </submittedName>
</protein>
<gene>
    <name evidence="1" type="ORF">ACFO5Q_03275</name>
</gene>
<comment type="caution">
    <text evidence="1">The sequence shown here is derived from an EMBL/GenBank/DDBJ whole genome shotgun (WGS) entry which is preliminary data.</text>
</comment>
<dbReference type="EMBL" id="JBHSCR010000001">
    <property type="protein sequence ID" value="MFC4346862.1"/>
    <property type="molecule type" value="Genomic_DNA"/>
</dbReference>
<proteinExistence type="predicted"/>
<dbReference type="RefSeq" id="WP_068147945.1">
    <property type="nucleotide sequence ID" value="NZ_JBHSCR010000001.1"/>
</dbReference>
<sequence length="98" mass="10724">MISFQQAKNDPACCFDHPADVVTSADLSDEQKIEILQRWEYDASEEAVAEEEGMRGAKESLLREIVLSLNALTGGLDLNTVSPNKHHGIPDSAIKSVK</sequence>
<accession>A0ABV8U6N9</accession>
<reference evidence="2" key="1">
    <citation type="journal article" date="2019" name="Int. J. Syst. Evol. Microbiol.">
        <title>The Global Catalogue of Microorganisms (GCM) 10K type strain sequencing project: providing services to taxonomists for standard genome sequencing and annotation.</title>
        <authorList>
            <consortium name="The Broad Institute Genomics Platform"/>
            <consortium name="The Broad Institute Genome Sequencing Center for Infectious Disease"/>
            <person name="Wu L."/>
            <person name="Ma J."/>
        </authorList>
    </citation>
    <scope>NUCLEOTIDE SEQUENCE [LARGE SCALE GENOMIC DNA]</scope>
    <source>
        <strain evidence="2">CGMCC 1.15304</strain>
    </source>
</reference>
<evidence type="ECO:0000313" key="1">
    <source>
        <dbReference type="EMBL" id="MFC4346862.1"/>
    </source>
</evidence>